<dbReference type="Proteomes" id="UP000059680">
    <property type="component" value="Chromosome 1"/>
</dbReference>
<reference evidence="2" key="1">
    <citation type="journal article" date="2005" name="Nature">
        <title>The map-based sequence of the rice genome.</title>
        <authorList>
            <consortium name="International rice genome sequencing project (IRGSP)"/>
            <person name="Matsumoto T."/>
            <person name="Wu J."/>
            <person name="Kanamori H."/>
            <person name="Katayose Y."/>
            <person name="Fujisawa M."/>
            <person name="Namiki N."/>
            <person name="Mizuno H."/>
            <person name="Yamamoto K."/>
            <person name="Antonio B.A."/>
            <person name="Baba T."/>
            <person name="Sakata K."/>
            <person name="Nagamura Y."/>
            <person name="Aoki H."/>
            <person name="Arikawa K."/>
            <person name="Arita K."/>
            <person name="Bito T."/>
            <person name="Chiden Y."/>
            <person name="Fujitsuka N."/>
            <person name="Fukunaka R."/>
            <person name="Hamada M."/>
            <person name="Harada C."/>
            <person name="Hayashi A."/>
            <person name="Hijishita S."/>
            <person name="Honda M."/>
            <person name="Hosokawa S."/>
            <person name="Ichikawa Y."/>
            <person name="Idonuma A."/>
            <person name="Iijima M."/>
            <person name="Ikeda M."/>
            <person name="Ikeno M."/>
            <person name="Ito K."/>
            <person name="Ito S."/>
            <person name="Ito T."/>
            <person name="Ito Y."/>
            <person name="Ito Y."/>
            <person name="Iwabuchi A."/>
            <person name="Kamiya K."/>
            <person name="Karasawa W."/>
            <person name="Kurita K."/>
            <person name="Katagiri S."/>
            <person name="Kikuta A."/>
            <person name="Kobayashi H."/>
            <person name="Kobayashi N."/>
            <person name="Machita K."/>
            <person name="Maehara T."/>
            <person name="Masukawa M."/>
            <person name="Mizubayashi T."/>
            <person name="Mukai Y."/>
            <person name="Nagasaki H."/>
            <person name="Nagata Y."/>
            <person name="Naito S."/>
            <person name="Nakashima M."/>
            <person name="Nakama Y."/>
            <person name="Nakamichi Y."/>
            <person name="Nakamura M."/>
            <person name="Meguro A."/>
            <person name="Negishi M."/>
            <person name="Ohta I."/>
            <person name="Ohta T."/>
            <person name="Okamoto M."/>
            <person name="Ono N."/>
            <person name="Saji S."/>
            <person name="Sakaguchi M."/>
            <person name="Sakai K."/>
            <person name="Shibata M."/>
            <person name="Shimokawa T."/>
            <person name="Song J."/>
            <person name="Takazaki Y."/>
            <person name="Terasawa K."/>
            <person name="Tsugane M."/>
            <person name="Tsuji K."/>
            <person name="Ueda S."/>
            <person name="Waki K."/>
            <person name="Yamagata H."/>
            <person name="Yamamoto M."/>
            <person name="Yamamoto S."/>
            <person name="Yamane H."/>
            <person name="Yoshiki S."/>
            <person name="Yoshihara R."/>
            <person name="Yukawa K."/>
            <person name="Zhong H."/>
            <person name="Yano M."/>
            <person name="Yuan Q."/>
            <person name="Ouyang S."/>
            <person name="Liu J."/>
            <person name="Jones K.M."/>
            <person name="Gansberger K."/>
            <person name="Moffat K."/>
            <person name="Hill J."/>
            <person name="Bera J."/>
            <person name="Fadrosh D."/>
            <person name="Jin S."/>
            <person name="Johri S."/>
            <person name="Kim M."/>
            <person name="Overton L."/>
            <person name="Reardon M."/>
            <person name="Tsitrin T."/>
            <person name="Vuong H."/>
            <person name="Weaver B."/>
            <person name="Ciecko A."/>
            <person name="Tallon L."/>
            <person name="Jackson J."/>
            <person name="Pai G."/>
            <person name="Aken S.V."/>
            <person name="Utterback T."/>
            <person name="Reidmuller S."/>
            <person name="Feldblyum T."/>
            <person name="Hsiao J."/>
            <person name="Zismann V."/>
            <person name="Iobst S."/>
            <person name="de Vazeille A.R."/>
            <person name="Buell C.R."/>
            <person name="Ying K."/>
            <person name="Li Y."/>
            <person name="Lu T."/>
            <person name="Huang Y."/>
            <person name="Zhao Q."/>
            <person name="Feng Q."/>
            <person name="Zhang L."/>
            <person name="Zhu J."/>
            <person name="Weng Q."/>
            <person name="Mu J."/>
            <person name="Lu Y."/>
            <person name="Fan D."/>
            <person name="Liu Y."/>
            <person name="Guan J."/>
            <person name="Zhang Y."/>
            <person name="Yu S."/>
            <person name="Liu X."/>
            <person name="Zhang Y."/>
            <person name="Hong G."/>
            <person name="Han B."/>
            <person name="Choisne N."/>
            <person name="Demange N."/>
            <person name="Orjeda G."/>
            <person name="Samain S."/>
            <person name="Cattolico L."/>
            <person name="Pelletier E."/>
            <person name="Couloux A."/>
            <person name="Segurens B."/>
            <person name="Wincker P."/>
            <person name="D'Hont A."/>
            <person name="Scarpelli C."/>
            <person name="Weissenbach J."/>
            <person name="Salanoubat M."/>
            <person name="Quetier F."/>
            <person name="Yu Y."/>
            <person name="Kim H.R."/>
            <person name="Rambo T."/>
            <person name="Currie J."/>
            <person name="Collura K."/>
            <person name="Luo M."/>
            <person name="Yang T."/>
            <person name="Ammiraju J.S.S."/>
            <person name="Engler F."/>
            <person name="Soderlund C."/>
            <person name="Wing R.A."/>
            <person name="Palmer L.E."/>
            <person name="de la Bastide M."/>
            <person name="Spiegel L."/>
            <person name="Nascimento L."/>
            <person name="Zutavern T."/>
            <person name="O'Shaughnessy A."/>
            <person name="Dike S."/>
            <person name="Dedhia N."/>
            <person name="Preston R."/>
            <person name="Balija V."/>
            <person name="McCombie W.R."/>
            <person name="Chow T."/>
            <person name="Chen H."/>
            <person name="Chung M."/>
            <person name="Chen C."/>
            <person name="Shaw J."/>
            <person name="Wu H."/>
            <person name="Hsiao K."/>
            <person name="Chao Y."/>
            <person name="Chu M."/>
            <person name="Cheng C."/>
            <person name="Hour A."/>
            <person name="Lee P."/>
            <person name="Lin S."/>
            <person name="Lin Y."/>
            <person name="Liou J."/>
            <person name="Liu S."/>
            <person name="Hsing Y."/>
            <person name="Raghuvanshi S."/>
            <person name="Mohanty A."/>
            <person name="Bharti A.K."/>
            <person name="Gaur A."/>
            <person name="Gupta V."/>
            <person name="Kumar D."/>
            <person name="Ravi V."/>
            <person name="Vij S."/>
            <person name="Kapur A."/>
            <person name="Khurana P."/>
            <person name="Khurana P."/>
            <person name="Khurana J.P."/>
            <person name="Tyagi A.K."/>
            <person name="Gaikwad K."/>
            <person name="Singh A."/>
            <person name="Dalal V."/>
            <person name="Srivastava S."/>
            <person name="Dixit A."/>
            <person name="Pal A.K."/>
            <person name="Ghazi I.A."/>
            <person name="Yadav M."/>
            <person name="Pandit A."/>
            <person name="Bhargava A."/>
            <person name="Sureshbabu K."/>
            <person name="Batra K."/>
            <person name="Sharma T.R."/>
            <person name="Mohapatra T."/>
            <person name="Singh N.K."/>
            <person name="Messing J."/>
            <person name="Nelson A.B."/>
            <person name="Fuks G."/>
            <person name="Kavchok S."/>
            <person name="Keizer G."/>
            <person name="Linton E."/>
            <person name="Llaca V."/>
            <person name="Song R."/>
            <person name="Tanyolac B."/>
            <person name="Young S."/>
            <person name="Ho-Il K."/>
            <person name="Hahn J.H."/>
            <person name="Sangsakoo G."/>
            <person name="Vanavichit A."/>
            <person name="de Mattos Luiz.A.T."/>
            <person name="Zimmer P.D."/>
            <person name="Malone G."/>
            <person name="Dellagostin O."/>
            <person name="de Oliveira A.C."/>
            <person name="Bevan M."/>
            <person name="Bancroft I."/>
            <person name="Minx P."/>
            <person name="Cordum H."/>
            <person name="Wilson R."/>
            <person name="Cheng Z."/>
            <person name="Jin W."/>
            <person name="Jiang J."/>
            <person name="Leong S.A."/>
            <person name="Iwama H."/>
            <person name="Gojobori T."/>
            <person name="Itoh T."/>
            <person name="Niimura Y."/>
            <person name="Fujii Y."/>
            <person name="Habara T."/>
            <person name="Sakai H."/>
            <person name="Sato Y."/>
            <person name="Wilson G."/>
            <person name="Kumar K."/>
            <person name="McCouch S."/>
            <person name="Juretic N."/>
            <person name="Hoen D."/>
            <person name="Wright S."/>
            <person name="Bruskiewich R."/>
            <person name="Bureau T."/>
            <person name="Miyao A."/>
            <person name="Hirochika H."/>
            <person name="Nishikawa T."/>
            <person name="Kadowaki K."/>
            <person name="Sugiura M."/>
            <person name="Burr B."/>
            <person name="Sasaki T."/>
        </authorList>
    </citation>
    <scope>NUCLEOTIDE SEQUENCE [LARGE SCALE GENOMIC DNA]</scope>
    <source>
        <strain evidence="2">cv. Nipponbare</strain>
    </source>
</reference>
<proteinExistence type="predicted"/>
<reference evidence="1 2" key="3">
    <citation type="journal article" date="2013" name="Rice">
        <title>Improvement of the Oryza sativa Nipponbare reference genome using next generation sequence and optical map data.</title>
        <authorList>
            <person name="Kawahara Y."/>
            <person name="de la Bastide M."/>
            <person name="Hamilton J.P."/>
            <person name="Kanamori H."/>
            <person name="McCombie W.R."/>
            <person name="Ouyang S."/>
            <person name="Schwartz D.C."/>
            <person name="Tanaka T."/>
            <person name="Wu J."/>
            <person name="Zhou S."/>
            <person name="Childs K.L."/>
            <person name="Davidson R.M."/>
            <person name="Lin H."/>
            <person name="Quesada-Ocampo L."/>
            <person name="Vaillancourt B."/>
            <person name="Sakai H."/>
            <person name="Lee S.S."/>
            <person name="Kim J."/>
            <person name="Numa H."/>
            <person name="Itoh T."/>
            <person name="Buell C.R."/>
            <person name="Matsumoto T."/>
        </authorList>
    </citation>
    <scope>NUCLEOTIDE SEQUENCE [LARGE SCALE GENOMIC DNA]</scope>
    <source>
        <strain evidence="2">cv. Nipponbare</strain>
    </source>
</reference>
<dbReference type="AlphaFoldDB" id="A0A0P0VAE1"/>
<evidence type="ECO:0000313" key="1">
    <source>
        <dbReference type="EMBL" id="BAS75226.1"/>
    </source>
</evidence>
<gene>
    <name evidence="1" type="ordered locus">Os01g0848766</name>
    <name evidence="1" type="ORF">OSNPB_010848766</name>
</gene>
<dbReference type="PaxDb" id="39947-A0A0P0VAE1"/>
<evidence type="ECO:0000313" key="2">
    <source>
        <dbReference type="Proteomes" id="UP000059680"/>
    </source>
</evidence>
<sequence length="101" mass="11510">MVPELPQPPLNIVEGLPLCYVEYKKCSNCTPVISTRDCTVSLLTCRVPYLSLDSLPFYLVRVANSTPMVDLDSRKNSLRVKRERMLDLPTPESPMRTILNR</sequence>
<organism evidence="1 2">
    <name type="scientific">Oryza sativa subsp. japonica</name>
    <name type="common">Rice</name>
    <dbReference type="NCBI Taxonomy" id="39947"/>
    <lineage>
        <taxon>Eukaryota</taxon>
        <taxon>Viridiplantae</taxon>
        <taxon>Streptophyta</taxon>
        <taxon>Embryophyta</taxon>
        <taxon>Tracheophyta</taxon>
        <taxon>Spermatophyta</taxon>
        <taxon>Magnoliopsida</taxon>
        <taxon>Liliopsida</taxon>
        <taxon>Poales</taxon>
        <taxon>Poaceae</taxon>
        <taxon>BOP clade</taxon>
        <taxon>Oryzoideae</taxon>
        <taxon>Oryzeae</taxon>
        <taxon>Oryzinae</taxon>
        <taxon>Oryza</taxon>
        <taxon>Oryza sativa</taxon>
    </lineage>
</organism>
<dbReference type="EMBL" id="AP014957">
    <property type="protein sequence ID" value="BAS75226.1"/>
    <property type="molecule type" value="Genomic_DNA"/>
</dbReference>
<dbReference type="Gramene" id="Os01t0848766-00">
    <property type="protein sequence ID" value="Os01t0848766-00"/>
    <property type="gene ID" value="Os01g0848766"/>
</dbReference>
<protein>
    <submittedName>
        <fullName evidence="1">Os01g0848766 protein</fullName>
    </submittedName>
</protein>
<dbReference type="InParanoid" id="A0A0P0VAE1"/>
<name>A0A0P0VAE1_ORYSJ</name>
<keyword evidence="2" id="KW-1185">Reference proteome</keyword>
<accession>A0A0P0VAE1</accession>
<reference evidence="1 2" key="2">
    <citation type="journal article" date="2013" name="Plant Cell Physiol.">
        <title>Rice Annotation Project Database (RAP-DB): an integrative and interactive database for rice genomics.</title>
        <authorList>
            <person name="Sakai H."/>
            <person name="Lee S.S."/>
            <person name="Tanaka T."/>
            <person name="Numa H."/>
            <person name="Kim J."/>
            <person name="Kawahara Y."/>
            <person name="Wakimoto H."/>
            <person name="Yang C.C."/>
            <person name="Iwamoto M."/>
            <person name="Abe T."/>
            <person name="Yamada Y."/>
            <person name="Muto A."/>
            <person name="Inokuchi H."/>
            <person name="Ikemura T."/>
            <person name="Matsumoto T."/>
            <person name="Sasaki T."/>
            <person name="Itoh T."/>
        </authorList>
    </citation>
    <scope>NUCLEOTIDE SEQUENCE [LARGE SCALE GENOMIC DNA]</scope>
    <source>
        <strain evidence="2">cv. Nipponbare</strain>
    </source>
</reference>